<protein>
    <submittedName>
        <fullName evidence="2">Uncharacterized protein</fullName>
    </submittedName>
</protein>
<dbReference type="AlphaFoldDB" id="A0A100WA07"/>
<dbReference type="STRING" id="228230.RMCC_1373"/>
<organism evidence="2 3">
    <name type="scientific">Mycolicibacterium canariasense</name>
    <name type="common">Mycobacterium canariasense</name>
    <dbReference type="NCBI Taxonomy" id="228230"/>
    <lineage>
        <taxon>Bacteria</taxon>
        <taxon>Bacillati</taxon>
        <taxon>Actinomycetota</taxon>
        <taxon>Actinomycetes</taxon>
        <taxon>Mycobacteriales</taxon>
        <taxon>Mycobacteriaceae</taxon>
        <taxon>Mycolicibacterium</taxon>
    </lineage>
</organism>
<dbReference type="Proteomes" id="UP000069443">
    <property type="component" value="Unassembled WGS sequence"/>
</dbReference>
<evidence type="ECO:0000313" key="3">
    <source>
        <dbReference type="Proteomes" id="UP000069443"/>
    </source>
</evidence>
<dbReference type="RefSeq" id="WP_062655715.1">
    <property type="nucleotide sequence ID" value="NZ_BCSY01000035.1"/>
</dbReference>
<sequence>MIRRLLQRLFGPSGDVYVVVDWNRMHIVGVSARQQGAERLRAEYAADVAGSTSRPTHRRDALRQHVYDRTRIENHELQDTE</sequence>
<dbReference type="OrthoDB" id="9994423at2"/>
<gene>
    <name evidence="2" type="ORF">RMCC_1373</name>
</gene>
<dbReference type="EMBL" id="BCSY01000035">
    <property type="protein sequence ID" value="GAS94407.1"/>
    <property type="molecule type" value="Genomic_DNA"/>
</dbReference>
<reference evidence="3" key="1">
    <citation type="journal article" date="2016" name="Genome Announc.">
        <title>Draft Genome Sequences of Five Rapidly Growing Mycobacterium Species, M. thermoresistibile, M. fortuitum subsp. acetamidolyticum, M. canariasense, M. brisbanense, and M. novocastrense.</title>
        <authorList>
            <person name="Katahira K."/>
            <person name="Ogura Y."/>
            <person name="Gotoh Y."/>
            <person name="Hayashi T."/>
        </authorList>
    </citation>
    <scope>NUCLEOTIDE SEQUENCE [LARGE SCALE GENOMIC DNA]</scope>
    <source>
        <strain evidence="3">JCM15298</strain>
    </source>
</reference>
<name>A0A100WA07_MYCCR</name>
<accession>A0A100WA07</accession>
<evidence type="ECO:0000313" key="2">
    <source>
        <dbReference type="EMBL" id="GAS94407.1"/>
    </source>
</evidence>
<proteinExistence type="predicted"/>
<evidence type="ECO:0000256" key="1">
    <source>
        <dbReference type="SAM" id="MobiDB-lite"/>
    </source>
</evidence>
<reference evidence="3" key="2">
    <citation type="submission" date="2016-02" db="EMBL/GenBank/DDBJ databases">
        <title>Draft genome sequence of five rapidly growing Mycobacterium species.</title>
        <authorList>
            <person name="Katahira K."/>
            <person name="Gotou Y."/>
            <person name="Iida K."/>
            <person name="Ogura Y."/>
            <person name="Hayashi T."/>
        </authorList>
    </citation>
    <scope>NUCLEOTIDE SEQUENCE [LARGE SCALE GENOMIC DNA]</scope>
    <source>
        <strain evidence="3">JCM15298</strain>
    </source>
</reference>
<comment type="caution">
    <text evidence="2">The sequence shown here is derived from an EMBL/GenBank/DDBJ whole genome shotgun (WGS) entry which is preliminary data.</text>
</comment>
<feature type="region of interest" description="Disordered" evidence="1">
    <location>
        <begin position="48"/>
        <end position="81"/>
    </location>
</feature>
<feature type="compositionally biased region" description="Basic and acidic residues" evidence="1">
    <location>
        <begin position="58"/>
        <end position="81"/>
    </location>
</feature>
<keyword evidence="3" id="KW-1185">Reference proteome</keyword>